<dbReference type="Proteomes" id="UP000276215">
    <property type="component" value="Unassembled WGS sequence"/>
</dbReference>
<evidence type="ECO:0000313" key="5">
    <source>
        <dbReference type="EMBL" id="RPA98802.1"/>
    </source>
</evidence>
<keyword evidence="6" id="KW-1185">Reference proteome</keyword>
<dbReference type="GO" id="GO:0005739">
    <property type="term" value="C:mitochondrion"/>
    <property type="evidence" value="ECO:0007669"/>
    <property type="project" value="TreeGrafter"/>
</dbReference>
<dbReference type="AlphaFoldDB" id="A0A3N4JKL2"/>
<evidence type="ECO:0000256" key="2">
    <source>
        <dbReference type="ARBA" id="ARBA00022980"/>
    </source>
</evidence>
<dbReference type="GO" id="GO:1990904">
    <property type="term" value="C:ribonucleoprotein complex"/>
    <property type="evidence" value="ECO:0007669"/>
    <property type="project" value="UniProtKB-KW"/>
</dbReference>
<dbReference type="PANTHER" id="PTHR10744:SF1">
    <property type="entry name" value="SMALL RIBOSOMAL SUBUNIT PROTEIN US17M"/>
    <property type="match status" value="1"/>
</dbReference>
<gene>
    <name evidence="5" type="ORF">L873DRAFT_1835644</name>
</gene>
<sequence>MSIGIVVATGRCSKTIRVRVPKLTWNPHIRKKYNSHTHHLVHDGAEACVEGDCVRIVPGHVTSKRKTHIVAEIISPMRTGVERRALETIEEWGRKRGLKRAEKDLRRAAKKLGEVELAGAEGVGYEGNEGEEGALGKVVKGKEEGKVLG</sequence>
<dbReference type="Gene3D" id="2.40.50.140">
    <property type="entry name" value="Nucleic acid-binding proteins"/>
    <property type="match status" value="1"/>
</dbReference>
<keyword evidence="3" id="KW-0687">Ribonucleoprotein</keyword>
<keyword evidence="2" id="KW-0689">Ribosomal protein</keyword>
<reference evidence="5 6" key="1">
    <citation type="journal article" date="2018" name="Nat. Ecol. Evol.">
        <title>Pezizomycetes genomes reveal the molecular basis of ectomycorrhizal truffle lifestyle.</title>
        <authorList>
            <person name="Murat C."/>
            <person name="Payen T."/>
            <person name="Noel B."/>
            <person name="Kuo A."/>
            <person name="Morin E."/>
            <person name="Chen J."/>
            <person name="Kohler A."/>
            <person name="Krizsan K."/>
            <person name="Balestrini R."/>
            <person name="Da Silva C."/>
            <person name="Montanini B."/>
            <person name="Hainaut M."/>
            <person name="Levati E."/>
            <person name="Barry K.W."/>
            <person name="Belfiori B."/>
            <person name="Cichocki N."/>
            <person name="Clum A."/>
            <person name="Dockter R.B."/>
            <person name="Fauchery L."/>
            <person name="Guy J."/>
            <person name="Iotti M."/>
            <person name="Le Tacon F."/>
            <person name="Lindquist E.A."/>
            <person name="Lipzen A."/>
            <person name="Malagnac F."/>
            <person name="Mello A."/>
            <person name="Molinier V."/>
            <person name="Miyauchi S."/>
            <person name="Poulain J."/>
            <person name="Riccioni C."/>
            <person name="Rubini A."/>
            <person name="Sitrit Y."/>
            <person name="Splivallo R."/>
            <person name="Traeger S."/>
            <person name="Wang M."/>
            <person name="Zifcakova L."/>
            <person name="Wipf D."/>
            <person name="Zambonelli A."/>
            <person name="Paolocci F."/>
            <person name="Nowrousian M."/>
            <person name="Ottonello S."/>
            <person name="Baldrian P."/>
            <person name="Spatafora J.W."/>
            <person name="Henrissat B."/>
            <person name="Nagy L.G."/>
            <person name="Aury J.M."/>
            <person name="Wincker P."/>
            <person name="Grigoriev I.V."/>
            <person name="Bonfante P."/>
            <person name="Martin F.M."/>
        </authorList>
    </citation>
    <scope>NUCLEOTIDE SEQUENCE [LARGE SCALE GENOMIC DNA]</scope>
    <source>
        <strain evidence="5 6">120613-1</strain>
    </source>
</reference>
<dbReference type="EMBL" id="ML120392">
    <property type="protein sequence ID" value="RPA98802.1"/>
    <property type="molecule type" value="Genomic_DNA"/>
</dbReference>
<evidence type="ECO:0000256" key="1">
    <source>
        <dbReference type="ARBA" id="ARBA00010254"/>
    </source>
</evidence>
<feature type="compositionally biased region" description="Basic and acidic residues" evidence="4">
    <location>
        <begin position="140"/>
        <end position="149"/>
    </location>
</feature>
<organism evidence="5 6">
    <name type="scientific">Choiromyces venosus 120613-1</name>
    <dbReference type="NCBI Taxonomy" id="1336337"/>
    <lineage>
        <taxon>Eukaryota</taxon>
        <taxon>Fungi</taxon>
        <taxon>Dikarya</taxon>
        <taxon>Ascomycota</taxon>
        <taxon>Pezizomycotina</taxon>
        <taxon>Pezizomycetes</taxon>
        <taxon>Pezizales</taxon>
        <taxon>Tuberaceae</taxon>
        <taxon>Choiromyces</taxon>
    </lineage>
</organism>
<dbReference type="GO" id="GO:0003735">
    <property type="term" value="F:structural constituent of ribosome"/>
    <property type="evidence" value="ECO:0007669"/>
    <property type="project" value="InterPro"/>
</dbReference>
<evidence type="ECO:0000256" key="4">
    <source>
        <dbReference type="SAM" id="MobiDB-lite"/>
    </source>
</evidence>
<accession>A0A3N4JKL2</accession>
<name>A0A3N4JKL2_9PEZI</name>
<evidence type="ECO:0008006" key="7">
    <source>
        <dbReference type="Google" id="ProtNLM"/>
    </source>
</evidence>
<dbReference type="OrthoDB" id="274752at2759"/>
<evidence type="ECO:0000313" key="6">
    <source>
        <dbReference type="Proteomes" id="UP000276215"/>
    </source>
</evidence>
<proteinExistence type="inferred from homology"/>
<dbReference type="STRING" id="1336337.A0A3N4JKL2"/>
<feature type="region of interest" description="Disordered" evidence="4">
    <location>
        <begin position="123"/>
        <end position="149"/>
    </location>
</feature>
<dbReference type="GO" id="GO:0006412">
    <property type="term" value="P:translation"/>
    <property type="evidence" value="ECO:0007669"/>
    <property type="project" value="InterPro"/>
</dbReference>
<evidence type="ECO:0000256" key="3">
    <source>
        <dbReference type="ARBA" id="ARBA00023274"/>
    </source>
</evidence>
<comment type="similarity">
    <text evidence="1">Belongs to the universal ribosomal protein uS17 family.</text>
</comment>
<dbReference type="Pfam" id="PF00366">
    <property type="entry name" value="Ribosomal_S17"/>
    <property type="match status" value="1"/>
</dbReference>
<protein>
    <recommendedName>
        <fullName evidence="7">Nucleic acid-binding protein</fullName>
    </recommendedName>
</protein>
<dbReference type="SUPFAM" id="SSF50249">
    <property type="entry name" value="Nucleic acid-binding proteins"/>
    <property type="match status" value="1"/>
</dbReference>
<dbReference type="InterPro" id="IPR000266">
    <property type="entry name" value="Ribosomal_uS17"/>
</dbReference>
<dbReference type="PANTHER" id="PTHR10744">
    <property type="entry name" value="40S RIBOSOMAL PROTEIN S11 FAMILY MEMBER"/>
    <property type="match status" value="1"/>
</dbReference>
<dbReference type="GO" id="GO:0005840">
    <property type="term" value="C:ribosome"/>
    <property type="evidence" value="ECO:0007669"/>
    <property type="project" value="UniProtKB-KW"/>
</dbReference>
<dbReference type="InterPro" id="IPR012340">
    <property type="entry name" value="NA-bd_OB-fold"/>
</dbReference>